<dbReference type="EMBL" id="CP022657">
    <property type="protein sequence ID" value="ASS75338.1"/>
    <property type="molecule type" value="Genomic_DNA"/>
</dbReference>
<dbReference type="RefSeq" id="WP_094236586.1">
    <property type="nucleotide sequence ID" value="NZ_CP022657.1"/>
</dbReference>
<dbReference type="Proteomes" id="UP000214688">
    <property type="component" value="Chromosome"/>
</dbReference>
<keyword evidence="1" id="KW-1133">Transmembrane helix</keyword>
<reference evidence="2 3" key="1">
    <citation type="journal article" date="2015" name="Int. J. Syst. Evol. Microbiol.">
        <title>Tumebacillus algifaecis sp. nov., isolated from decomposing algal scum.</title>
        <authorList>
            <person name="Wu Y.F."/>
            <person name="Zhang B."/>
            <person name="Xing P."/>
            <person name="Wu Q.L."/>
            <person name="Liu S.J."/>
        </authorList>
    </citation>
    <scope>NUCLEOTIDE SEQUENCE [LARGE SCALE GENOMIC DNA]</scope>
    <source>
        <strain evidence="2 3">THMBR28</strain>
    </source>
</reference>
<feature type="transmembrane region" description="Helical" evidence="1">
    <location>
        <begin position="7"/>
        <end position="30"/>
    </location>
</feature>
<proteinExistence type="predicted"/>
<dbReference type="OrthoDB" id="9808460at2"/>
<dbReference type="Pfam" id="PF04306">
    <property type="entry name" value="DUF456"/>
    <property type="match status" value="1"/>
</dbReference>
<dbReference type="PANTHER" id="PTHR39165:SF1">
    <property type="entry name" value="DUF456 DOMAIN-CONTAINING PROTEIN"/>
    <property type="match status" value="1"/>
</dbReference>
<sequence>MDIALQILAVLIATLFMLAALFTTLVPIFPGGALLVIPGALIYGWIVDFSDLSWGFWLGQSVLIIVGMISDNVAQILGIKKMGGSKAGMIGGTIGMFVLPFLISFLGPLALIFGPLLGAIVGAMLGEMYMRRKRDEVIKVGFGSALSFLAGTFLKVLLVGIQIAWFYMAIF</sequence>
<feature type="transmembrane region" description="Helical" evidence="1">
    <location>
        <begin position="42"/>
        <end position="66"/>
    </location>
</feature>
<organism evidence="2 3">
    <name type="scientific">Tumebacillus algifaecis</name>
    <dbReference type="NCBI Taxonomy" id="1214604"/>
    <lineage>
        <taxon>Bacteria</taxon>
        <taxon>Bacillati</taxon>
        <taxon>Bacillota</taxon>
        <taxon>Bacilli</taxon>
        <taxon>Bacillales</taxon>
        <taxon>Alicyclobacillaceae</taxon>
        <taxon>Tumebacillus</taxon>
    </lineage>
</organism>
<accession>A0A223D118</accession>
<dbReference type="KEGG" id="tab:CIG75_10275"/>
<name>A0A223D118_9BACL</name>
<evidence type="ECO:0000313" key="2">
    <source>
        <dbReference type="EMBL" id="ASS75338.1"/>
    </source>
</evidence>
<keyword evidence="3" id="KW-1185">Reference proteome</keyword>
<dbReference type="AlphaFoldDB" id="A0A223D118"/>
<gene>
    <name evidence="2" type="ORF">CIG75_10275</name>
</gene>
<evidence type="ECO:0000313" key="3">
    <source>
        <dbReference type="Proteomes" id="UP000214688"/>
    </source>
</evidence>
<dbReference type="InterPro" id="IPR007403">
    <property type="entry name" value="DUF456"/>
</dbReference>
<keyword evidence="1" id="KW-0472">Membrane</keyword>
<feature type="transmembrane region" description="Helical" evidence="1">
    <location>
        <begin position="112"/>
        <end position="130"/>
    </location>
</feature>
<protein>
    <recommendedName>
        <fullName evidence="4">DUF456 domain-containing protein</fullName>
    </recommendedName>
</protein>
<keyword evidence="1" id="KW-0812">Transmembrane</keyword>
<feature type="transmembrane region" description="Helical" evidence="1">
    <location>
        <begin position="142"/>
        <end position="168"/>
    </location>
</feature>
<evidence type="ECO:0008006" key="4">
    <source>
        <dbReference type="Google" id="ProtNLM"/>
    </source>
</evidence>
<dbReference type="PANTHER" id="PTHR39165">
    <property type="entry name" value="IG HYPOTHETICAL 17883"/>
    <property type="match status" value="1"/>
</dbReference>
<evidence type="ECO:0000256" key="1">
    <source>
        <dbReference type="SAM" id="Phobius"/>
    </source>
</evidence>